<proteinExistence type="predicted"/>
<accession>A0ACD3B0J0</accession>
<dbReference type="Proteomes" id="UP000308600">
    <property type="component" value="Unassembled WGS sequence"/>
</dbReference>
<reference evidence="1 2" key="1">
    <citation type="journal article" date="2019" name="Nat. Ecol. Evol.">
        <title>Megaphylogeny resolves global patterns of mushroom evolution.</title>
        <authorList>
            <person name="Varga T."/>
            <person name="Krizsan K."/>
            <person name="Foldi C."/>
            <person name="Dima B."/>
            <person name="Sanchez-Garcia M."/>
            <person name="Sanchez-Ramirez S."/>
            <person name="Szollosi G.J."/>
            <person name="Szarkandi J.G."/>
            <person name="Papp V."/>
            <person name="Albert L."/>
            <person name="Andreopoulos W."/>
            <person name="Angelini C."/>
            <person name="Antonin V."/>
            <person name="Barry K.W."/>
            <person name="Bougher N.L."/>
            <person name="Buchanan P."/>
            <person name="Buyck B."/>
            <person name="Bense V."/>
            <person name="Catcheside P."/>
            <person name="Chovatia M."/>
            <person name="Cooper J."/>
            <person name="Damon W."/>
            <person name="Desjardin D."/>
            <person name="Finy P."/>
            <person name="Geml J."/>
            <person name="Haridas S."/>
            <person name="Hughes K."/>
            <person name="Justo A."/>
            <person name="Karasinski D."/>
            <person name="Kautmanova I."/>
            <person name="Kiss B."/>
            <person name="Kocsube S."/>
            <person name="Kotiranta H."/>
            <person name="LaButti K.M."/>
            <person name="Lechner B.E."/>
            <person name="Liimatainen K."/>
            <person name="Lipzen A."/>
            <person name="Lukacs Z."/>
            <person name="Mihaltcheva S."/>
            <person name="Morgado L.N."/>
            <person name="Niskanen T."/>
            <person name="Noordeloos M.E."/>
            <person name="Ohm R.A."/>
            <person name="Ortiz-Santana B."/>
            <person name="Ovrebo C."/>
            <person name="Racz N."/>
            <person name="Riley R."/>
            <person name="Savchenko A."/>
            <person name="Shiryaev A."/>
            <person name="Soop K."/>
            <person name="Spirin V."/>
            <person name="Szebenyi C."/>
            <person name="Tomsovsky M."/>
            <person name="Tulloss R.E."/>
            <person name="Uehling J."/>
            <person name="Grigoriev I.V."/>
            <person name="Vagvolgyi C."/>
            <person name="Papp T."/>
            <person name="Martin F.M."/>
            <person name="Miettinen O."/>
            <person name="Hibbett D.S."/>
            <person name="Nagy L.G."/>
        </authorList>
    </citation>
    <scope>NUCLEOTIDE SEQUENCE [LARGE SCALE GENOMIC DNA]</scope>
    <source>
        <strain evidence="1 2">NL-1719</strain>
    </source>
</reference>
<evidence type="ECO:0000313" key="1">
    <source>
        <dbReference type="EMBL" id="TFK71114.1"/>
    </source>
</evidence>
<name>A0ACD3B0J0_9AGAR</name>
<feature type="non-terminal residue" evidence="1">
    <location>
        <position position="70"/>
    </location>
</feature>
<protein>
    <submittedName>
        <fullName evidence="1">Uncharacterized protein</fullName>
    </submittedName>
</protein>
<gene>
    <name evidence="1" type="ORF">BDN72DRAFT_730040</name>
</gene>
<evidence type="ECO:0000313" key="2">
    <source>
        <dbReference type="Proteomes" id="UP000308600"/>
    </source>
</evidence>
<organism evidence="1 2">
    <name type="scientific">Pluteus cervinus</name>
    <dbReference type="NCBI Taxonomy" id="181527"/>
    <lineage>
        <taxon>Eukaryota</taxon>
        <taxon>Fungi</taxon>
        <taxon>Dikarya</taxon>
        <taxon>Basidiomycota</taxon>
        <taxon>Agaricomycotina</taxon>
        <taxon>Agaricomycetes</taxon>
        <taxon>Agaricomycetidae</taxon>
        <taxon>Agaricales</taxon>
        <taxon>Pluteineae</taxon>
        <taxon>Pluteaceae</taxon>
        <taxon>Pluteus</taxon>
    </lineage>
</organism>
<keyword evidence="2" id="KW-1185">Reference proteome</keyword>
<dbReference type="EMBL" id="ML208303">
    <property type="protein sequence ID" value="TFK71114.1"/>
    <property type="molecule type" value="Genomic_DNA"/>
</dbReference>
<feature type="non-terminal residue" evidence="1">
    <location>
        <position position="1"/>
    </location>
</feature>
<sequence length="70" mass="8254">LASEILDEIFSHIEHHRDLVNLACVCRTFALVLVPRHTEYRVIKIQSAAPFVWAHLARRRDLTRNIREVH</sequence>